<gene>
    <name evidence="2" type="ORF">F9K24_14410</name>
</gene>
<dbReference type="AlphaFoldDB" id="A0A833GZM7"/>
<evidence type="ECO:0000256" key="1">
    <source>
        <dbReference type="SAM" id="Coils"/>
    </source>
</evidence>
<organism evidence="2 3">
    <name type="scientific">Leptonema illini</name>
    <dbReference type="NCBI Taxonomy" id="183"/>
    <lineage>
        <taxon>Bacteria</taxon>
        <taxon>Pseudomonadati</taxon>
        <taxon>Spirochaetota</taxon>
        <taxon>Spirochaetia</taxon>
        <taxon>Leptospirales</taxon>
        <taxon>Leptospiraceae</taxon>
        <taxon>Leptonema</taxon>
    </lineage>
</organism>
<sequence length="230" mass="26488">MFDSSKEKAIADLTTRLKLSDDRLKEAIRALAPKHTDIERAEYEAANEENLRLQRELAQLKEMPVAYPLEGVPQWDVGAPMPHVLSSGYRTILLYYVQDIDPNWDGSYVKIRSTSSEEVYRIAVVEFHHCYAYKFGGPNDEVLDRHPLWNSGLEPYSAHRIENSLWIKEEMQINSVHSQFDPEHWQNRKHFLFLFHDELFECIAGGFSVSVQSGSLVDIAQPAFTTIFAD</sequence>
<evidence type="ECO:0000313" key="3">
    <source>
        <dbReference type="Proteomes" id="UP000460298"/>
    </source>
</evidence>
<name>A0A833GZM7_9LEPT</name>
<keyword evidence="1" id="KW-0175">Coiled coil</keyword>
<evidence type="ECO:0000313" key="2">
    <source>
        <dbReference type="EMBL" id="KAB2931142.1"/>
    </source>
</evidence>
<proteinExistence type="predicted"/>
<dbReference type="EMBL" id="WBUI01000015">
    <property type="protein sequence ID" value="KAB2931142.1"/>
    <property type="molecule type" value="Genomic_DNA"/>
</dbReference>
<accession>A0A833GZM7</accession>
<comment type="caution">
    <text evidence="2">The sequence shown here is derived from an EMBL/GenBank/DDBJ whole genome shotgun (WGS) entry which is preliminary data.</text>
</comment>
<reference evidence="2 3" key="1">
    <citation type="submission" date="2019-10" db="EMBL/GenBank/DDBJ databases">
        <title>Extracellular Electron Transfer in a Candidatus Methanoperedens spp. Enrichment Culture.</title>
        <authorList>
            <person name="Berger S."/>
            <person name="Rangel Shaw D."/>
            <person name="Berben T."/>
            <person name="In 'T Zandt M."/>
            <person name="Frank J."/>
            <person name="Reimann J."/>
            <person name="Jetten M.S.M."/>
            <person name="Welte C.U."/>
        </authorList>
    </citation>
    <scope>NUCLEOTIDE SEQUENCE [LARGE SCALE GENOMIC DNA]</scope>
    <source>
        <strain evidence="2">SB12</strain>
    </source>
</reference>
<feature type="coiled-coil region" evidence="1">
    <location>
        <begin position="36"/>
        <end position="63"/>
    </location>
</feature>
<protein>
    <submittedName>
        <fullName evidence="2">Uncharacterized protein</fullName>
    </submittedName>
</protein>
<dbReference type="Proteomes" id="UP000460298">
    <property type="component" value="Unassembled WGS sequence"/>
</dbReference>